<dbReference type="STRING" id="553175.POREN0001_0906"/>
<comment type="caution">
    <text evidence="1">The sequence shown here is derived from an EMBL/GenBank/DDBJ whole genome shotgun (WGS) entry which is preliminary data.</text>
</comment>
<evidence type="ECO:0000313" key="1">
    <source>
        <dbReference type="EMBL" id="EEN83025.1"/>
    </source>
</evidence>
<dbReference type="AlphaFoldDB" id="C3J9Y4"/>
<protein>
    <submittedName>
        <fullName evidence="1">Uncharacterized protein</fullName>
    </submittedName>
</protein>
<organism evidence="1 2">
    <name type="scientific">Porphyromonas endodontalis (strain ATCC 35406 / DSM 24491 / JCM 8526 / CCUG 16442 / BCRC 14492 / NCTC 13058 / HG 370)</name>
    <name type="common">Bacteroides endodontalis</name>
    <dbReference type="NCBI Taxonomy" id="553175"/>
    <lineage>
        <taxon>Bacteria</taxon>
        <taxon>Pseudomonadati</taxon>
        <taxon>Bacteroidota</taxon>
        <taxon>Bacteroidia</taxon>
        <taxon>Bacteroidales</taxon>
        <taxon>Porphyromonadaceae</taxon>
        <taxon>Porphyromonas</taxon>
    </lineage>
</organism>
<evidence type="ECO:0000313" key="2">
    <source>
        <dbReference type="Proteomes" id="UP000004295"/>
    </source>
</evidence>
<reference evidence="1 2" key="1">
    <citation type="submission" date="2009-04" db="EMBL/GenBank/DDBJ databases">
        <authorList>
            <person name="Sebastian Y."/>
            <person name="Madupu R."/>
            <person name="Durkin A.S."/>
            <person name="Torralba M."/>
            <person name="Methe B."/>
            <person name="Sutton G.G."/>
            <person name="Strausberg R.L."/>
            <person name="Nelson K.E."/>
        </authorList>
    </citation>
    <scope>NUCLEOTIDE SEQUENCE [LARGE SCALE GENOMIC DNA]</scope>
    <source>
        <strain evidence="2">ATCC 35406 / BCRC 14492 / JCM 8526 / NCTC 13058 / HG 370</strain>
    </source>
</reference>
<name>C3J9Y4_POREA</name>
<keyword evidence="2" id="KW-1185">Reference proteome</keyword>
<sequence length="40" mass="4546">MPPITSLEIYFSWAAFEQKISEINLSPRLRAMGGQSILFC</sequence>
<accession>C3J9Y4</accession>
<dbReference type="EMBL" id="ACNN01000016">
    <property type="protein sequence ID" value="EEN83025.1"/>
    <property type="molecule type" value="Genomic_DNA"/>
</dbReference>
<proteinExistence type="predicted"/>
<gene>
    <name evidence="1" type="ORF">POREN0001_0906</name>
</gene>
<dbReference type="Proteomes" id="UP000004295">
    <property type="component" value="Unassembled WGS sequence"/>
</dbReference>